<sequence>MKKFAFKIAILPLGSQINFLDQLVQLQAGYFRQISHLVNNNKNMRYKLFQQLFNFEINQQLEEKQKKLQGQKGINYRRGHQLNLYFHASLHFYYLIKTRNTKDIKEIIKGKILTRYRINPILFHIFSDQVKFKKDKQFFKYRKPFIQISEIQIRQEKVQKSI</sequence>
<accession>I7M7R8</accession>
<keyword evidence="2" id="KW-1185">Reference proteome</keyword>
<dbReference type="AlphaFoldDB" id="I7M7R8"/>
<evidence type="ECO:0000313" key="2">
    <source>
        <dbReference type="Proteomes" id="UP000009168"/>
    </source>
</evidence>
<dbReference type="KEGG" id="tet:TTHERM_00268300"/>
<evidence type="ECO:0000313" key="1">
    <source>
        <dbReference type="EMBL" id="EAR95719.2"/>
    </source>
</evidence>
<reference evidence="2" key="1">
    <citation type="journal article" date="2006" name="PLoS Biol.">
        <title>Macronuclear genome sequence of the ciliate Tetrahymena thermophila, a model eukaryote.</title>
        <authorList>
            <person name="Eisen J.A."/>
            <person name="Coyne R.S."/>
            <person name="Wu M."/>
            <person name="Wu D."/>
            <person name="Thiagarajan M."/>
            <person name="Wortman J.R."/>
            <person name="Badger J.H."/>
            <person name="Ren Q."/>
            <person name="Amedeo P."/>
            <person name="Jones K.M."/>
            <person name="Tallon L.J."/>
            <person name="Delcher A.L."/>
            <person name="Salzberg S.L."/>
            <person name="Silva J.C."/>
            <person name="Haas B.J."/>
            <person name="Majoros W.H."/>
            <person name="Farzad M."/>
            <person name="Carlton J.M."/>
            <person name="Smith R.K. Jr."/>
            <person name="Garg J."/>
            <person name="Pearlman R.E."/>
            <person name="Karrer K.M."/>
            <person name="Sun L."/>
            <person name="Manning G."/>
            <person name="Elde N.C."/>
            <person name="Turkewitz A.P."/>
            <person name="Asai D.J."/>
            <person name="Wilkes D.E."/>
            <person name="Wang Y."/>
            <person name="Cai H."/>
            <person name="Collins K."/>
            <person name="Stewart B.A."/>
            <person name="Lee S.R."/>
            <person name="Wilamowska K."/>
            <person name="Weinberg Z."/>
            <person name="Ruzzo W.L."/>
            <person name="Wloga D."/>
            <person name="Gaertig J."/>
            <person name="Frankel J."/>
            <person name="Tsao C.-C."/>
            <person name="Gorovsky M.A."/>
            <person name="Keeling P.J."/>
            <person name="Waller R.F."/>
            <person name="Patron N.J."/>
            <person name="Cherry J.M."/>
            <person name="Stover N.A."/>
            <person name="Krieger C.J."/>
            <person name="del Toro C."/>
            <person name="Ryder H.F."/>
            <person name="Williamson S.C."/>
            <person name="Barbeau R.A."/>
            <person name="Hamilton E.P."/>
            <person name="Orias E."/>
        </authorList>
    </citation>
    <scope>NUCLEOTIDE SEQUENCE [LARGE SCALE GENOMIC DNA]</scope>
    <source>
        <strain evidence="2">SB210</strain>
    </source>
</reference>
<gene>
    <name evidence="1" type="ORF">TTHERM_00268300</name>
</gene>
<protein>
    <submittedName>
        <fullName evidence="1">Uncharacterized protein</fullName>
    </submittedName>
</protein>
<dbReference type="EMBL" id="GG662703">
    <property type="protein sequence ID" value="EAR95719.2"/>
    <property type="molecule type" value="Genomic_DNA"/>
</dbReference>
<organism evidence="1 2">
    <name type="scientific">Tetrahymena thermophila (strain SB210)</name>
    <dbReference type="NCBI Taxonomy" id="312017"/>
    <lineage>
        <taxon>Eukaryota</taxon>
        <taxon>Sar</taxon>
        <taxon>Alveolata</taxon>
        <taxon>Ciliophora</taxon>
        <taxon>Intramacronucleata</taxon>
        <taxon>Oligohymenophorea</taxon>
        <taxon>Hymenostomatida</taxon>
        <taxon>Tetrahymenina</taxon>
        <taxon>Tetrahymenidae</taxon>
        <taxon>Tetrahymena</taxon>
    </lineage>
</organism>
<dbReference type="GeneID" id="7846349"/>
<name>I7M7R8_TETTS</name>
<proteinExistence type="predicted"/>
<dbReference type="RefSeq" id="XP_001015964.2">
    <property type="nucleotide sequence ID" value="XM_001015964.2"/>
</dbReference>
<dbReference type="InParanoid" id="I7M7R8"/>
<dbReference type="Proteomes" id="UP000009168">
    <property type="component" value="Unassembled WGS sequence"/>
</dbReference>